<dbReference type="PIRSF" id="PIRSF010376">
    <property type="entry name" value="IspE"/>
    <property type="match status" value="1"/>
</dbReference>
<dbReference type="InterPro" id="IPR036554">
    <property type="entry name" value="GHMP_kinase_C_sf"/>
</dbReference>
<gene>
    <name evidence="9" type="primary">ispE</name>
    <name evidence="12" type="ORF">PJIAN_4450</name>
</gene>
<evidence type="ECO:0000259" key="11">
    <source>
        <dbReference type="Pfam" id="PF08544"/>
    </source>
</evidence>
<dbReference type="STRING" id="681398.PJIAN_4450"/>
<sequence>MITFPNAKINLGLNIVEKRPDGYHNIETIFYPIGWKDALEIVPSDATSLTISGIAIDGDPEKNLVMKALRLLREDYEIGELSVSLQKNIPFGAGLGGGSADGAFMLSLLNKFYELHVSEDELASYAVRLGADCPFFIYNRPVFATGIGDILEPVDVNLGQNHFVVIKPDVAVPTAEAYSNVKPHKPEESLKTLIVLPVEEWKDVVVNDFEQSVFAKHPELNDLKALLYKQGALYASMSGSGSSLYGIFPPDIRPELSLRNCAIWRELK</sequence>
<dbReference type="InterPro" id="IPR004424">
    <property type="entry name" value="IspE"/>
</dbReference>
<evidence type="ECO:0000256" key="4">
    <source>
        <dbReference type="ARBA" id="ARBA00022679"/>
    </source>
</evidence>
<dbReference type="Pfam" id="PF00288">
    <property type="entry name" value="GHMP_kinases_N"/>
    <property type="match status" value="1"/>
</dbReference>
<dbReference type="Gene3D" id="3.30.230.10">
    <property type="match status" value="1"/>
</dbReference>
<proteinExistence type="inferred from homology"/>
<keyword evidence="6 9" id="KW-0418">Kinase</keyword>
<keyword evidence="7 9" id="KW-0067">ATP-binding</keyword>
<feature type="binding site" evidence="9">
    <location>
        <begin position="90"/>
        <end position="100"/>
    </location>
    <ligand>
        <name>ATP</name>
        <dbReference type="ChEBI" id="CHEBI:30616"/>
    </ligand>
</feature>
<accession>A0A161LGB6</accession>
<dbReference type="RefSeq" id="WP_068705526.1">
    <property type="nucleotide sequence ID" value="NZ_BDCR01000004.1"/>
</dbReference>
<dbReference type="Proteomes" id="UP000076586">
    <property type="component" value="Unassembled WGS sequence"/>
</dbReference>
<keyword evidence="4 9" id="KW-0808">Transferase</keyword>
<dbReference type="PANTHER" id="PTHR43527">
    <property type="entry name" value="4-DIPHOSPHOCYTIDYL-2-C-METHYL-D-ERYTHRITOL KINASE, CHLOROPLASTIC"/>
    <property type="match status" value="1"/>
</dbReference>
<evidence type="ECO:0000256" key="1">
    <source>
        <dbReference type="ARBA" id="ARBA00009684"/>
    </source>
</evidence>
<dbReference type="UniPathway" id="UPA00056">
    <property type="reaction ID" value="UER00094"/>
</dbReference>
<comment type="pathway">
    <text evidence="9">Isoprenoid biosynthesis; isopentenyl diphosphate biosynthesis via DXP pathway; isopentenyl diphosphate from 1-deoxy-D-xylulose 5-phosphate: step 3/6.</text>
</comment>
<dbReference type="InterPro" id="IPR013750">
    <property type="entry name" value="GHMP_kinase_C_dom"/>
</dbReference>
<dbReference type="EC" id="2.7.1.148" evidence="2 9"/>
<feature type="domain" description="GHMP kinase C-terminal" evidence="11">
    <location>
        <begin position="209"/>
        <end position="251"/>
    </location>
</feature>
<dbReference type="NCBIfam" id="TIGR00154">
    <property type="entry name" value="ispE"/>
    <property type="match status" value="1"/>
</dbReference>
<organism evidence="12 13">
    <name type="scientific">Paludibacter jiangxiensis</name>
    <dbReference type="NCBI Taxonomy" id="681398"/>
    <lineage>
        <taxon>Bacteria</taxon>
        <taxon>Pseudomonadati</taxon>
        <taxon>Bacteroidota</taxon>
        <taxon>Bacteroidia</taxon>
        <taxon>Bacteroidales</taxon>
        <taxon>Paludibacteraceae</taxon>
        <taxon>Paludibacter</taxon>
    </lineage>
</organism>
<keyword evidence="13" id="KW-1185">Reference proteome</keyword>
<evidence type="ECO:0000256" key="2">
    <source>
        <dbReference type="ARBA" id="ARBA00012052"/>
    </source>
</evidence>
<evidence type="ECO:0000313" key="13">
    <source>
        <dbReference type="Proteomes" id="UP000076586"/>
    </source>
</evidence>
<comment type="function">
    <text evidence="9">Catalyzes the phosphorylation of the position 2 hydroxy group of 4-diphosphocytidyl-2C-methyl-D-erythritol.</text>
</comment>
<dbReference type="Gene3D" id="3.30.70.890">
    <property type="entry name" value="GHMP kinase, C-terminal domain"/>
    <property type="match status" value="1"/>
</dbReference>
<dbReference type="SUPFAM" id="SSF55060">
    <property type="entry name" value="GHMP Kinase, C-terminal domain"/>
    <property type="match status" value="1"/>
</dbReference>
<evidence type="ECO:0000256" key="5">
    <source>
        <dbReference type="ARBA" id="ARBA00022741"/>
    </source>
</evidence>
<dbReference type="EMBL" id="BDCR01000004">
    <property type="protein sequence ID" value="GAT63907.1"/>
    <property type="molecule type" value="Genomic_DNA"/>
</dbReference>
<reference evidence="13" key="1">
    <citation type="submission" date="2016-04" db="EMBL/GenBank/DDBJ databases">
        <title>Draft genome sequence of Paludibacter jiangxiensis strain NM7.</title>
        <authorList>
            <person name="Qiu Y."/>
            <person name="Matsuura N."/>
            <person name="Ohashi A."/>
            <person name="Tourlousse M.D."/>
            <person name="Sekiguchi Y."/>
        </authorList>
    </citation>
    <scope>NUCLEOTIDE SEQUENCE [LARGE SCALE GENOMIC DNA]</scope>
    <source>
        <strain evidence="13">NM7</strain>
    </source>
</reference>
<name>A0A161LGB6_9BACT</name>
<dbReference type="GO" id="GO:0019288">
    <property type="term" value="P:isopentenyl diphosphate biosynthetic process, methylerythritol 4-phosphate pathway"/>
    <property type="evidence" value="ECO:0007669"/>
    <property type="project" value="UniProtKB-UniRule"/>
</dbReference>
<evidence type="ECO:0000259" key="10">
    <source>
        <dbReference type="Pfam" id="PF00288"/>
    </source>
</evidence>
<keyword evidence="5 9" id="KW-0547">Nucleotide-binding</keyword>
<dbReference type="Pfam" id="PF08544">
    <property type="entry name" value="GHMP_kinases_C"/>
    <property type="match status" value="1"/>
</dbReference>
<evidence type="ECO:0000256" key="7">
    <source>
        <dbReference type="ARBA" id="ARBA00022840"/>
    </source>
</evidence>
<reference evidence="13" key="2">
    <citation type="journal article" date="2017" name="Genome Announc.">
        <title>Draft genome sequence of Paludibacter jiangxiensis NM7(T), a propionate-producing fermentative bacterium.</title>
        <authorList>
            <person name="Qiu Y.-L."/>
            <person name="Tourlousse D.M."/>
            <person name="Matsuura N."/>
            <person name="Ohashi A."/>
            <person name="Sekiguchi Y."/>
        </authorList>
    </citation>
    <scope>NUCLEOTIDE SEQUENCE [LARGE SCALE GENOMIC DNA]</scope>
    <source>
        <strain evidence="13">NM7</strain>
    </source>
</reference>
<dbReference type="AlphaFoldDB" id="A0A161LGB6"/>
<dbReference type="GO" id="GO:0016114">
    <property type="term" value="P:terpenoid biosynthetic process"/>
    <property type="evidence" value="ECO:0007669"/>
    <property type="project" value="UniProtKB-UniRule"/>
</dbReference>
<comment type="similarity">
    <text evidence="1 9">Belongs to the GHMP kinase family. IspE subfamily.</text>
</comment>
<evidence type="ECO:0000256" key="9">
    <source>
        <dbReference type="HAMAP-Rule" id="MF_00061"/>
    </source>
</evidence>
<dbReference type="HAMAP" id="MF_00061">
    <property type="entry name" value="IspE"/>
    <property type="match status" value="1"/>
</dbReference>
<feature type="domain" description="GHMP kinase N-terminal" evidence="10">
    <location>
        <begin position="63"/>
        <end position="139"/>
    </location>
</feature>
<dbReference type="InterPro" id="IPR006204">
    <property type="entry name" value="GHMP_kinase_N_dom"/>
</dbReference>
<dbReference type="InterPro" id="IPR020568">
    <property type="entry name" value="Ribosomal_Su5_D2-typ_SF"/>
</dbReference>
<feature type="active site" evidence="9">
    <location>
        <position position="8"/>
    </location>
</feature>
<evidence type="ECO:0000256" key="3">
    <source>
        <dbReference type="ARBA" id="ARBA00017473"/>
    </source>
</evidence>
<dbReference type="InterPro" id="IPR014721">
    <property type="entry name" value="Ribsml_uS5_D2-typ_fold_subgr"/>
</dbReference>
<comment type="caution">
    <text evidence="12">The sequence shown here is derived from an EMBL/GenBank/DDBJ whole genome shotgun (WGS) entry which is preliminary data.</text>
</comment>
<dbReference type="SUPFAM" id="SSF54211">
    <property type="entry name" value="Ribosomal protein S5 domain 2-like"/>
    <property type="match status" value="1"/>
</dbReference>
<evidence type="ECO:0000256" key="8">
    <source>
        <dbReference type="ARBA" id="ARBA00032554"/>
    </source>
</evidence>
<dbReference type="GO" id="GO:0050515">
    <property type="term" value="F:4-(cytidine 5'-diphospho)-2-C-methyl-D-erythritol kinase activity"/>
    <property type="evidence" value="ECO:0007669"/>
    <property type="project" value="UniProtKB-UniRule"/>
</dbReference>
<dbReference type="PANTHER" id="PTHR43527:SF2">
    <property type="entry name" value="4-DIPHOSPHOCYTIDYL-2-C-METHYL-D-ERYTHRITOL KINASE, CHLOROPLASTIC"/>
    <property type="match status" value="1"/>
</dbReference>
<dbReference type="OrthoDB" id="9809438at2"/>
<dbReference type="GO" id="GO:0005524">
    <property type="term" value="F:ATP binding"/>
    <property type="evidence" value="ECO:0007669"/>
    <property type="project" value="UniProtKB-UniRule"/>
</dbReference>
<keyword evidence="9" id="KW-0414">Isoprene biosynthesis</keyword>
<comment type="catalytic activity">
    <reaction evidence="9">
        <text>4-CDP-2-C-methyl-D-erythritol + ATP = 4-CDP-2-C-methyl-D-erythritol 2-phosphate + ADP + H(+)</text>
        <dbReference type="Rhea" id="RHEA:18437"/>
        <dbReference type="ChEBI" id="CHEBI:15378"/>
        <dbReference type="ChEBI" id="CHEBI:30616"/>
        <dbReference type="ChEBI" id="CHEBI:57823"/>
        <dbReference type="ChEBI" id="CHEBI:57919"/>
        <dbReference type="ChEBI" id="CHEBI:456216"/>
        <dbReference type="EC" id="2.7.1.148"/>
    </reaction>
</comment>
<evidence type="ECO:0000256" key="6">
    <source>
        <dbReference type="ARBA" id="ARBA00022777"/>
    </source>
</evidence>
<feature type="active site" evidence="9">
    <location>
        <position position="132"/>
    </location>
</feature>
<protein>
    <recommendedName>
        <fullName evidence="3 9">4-diphosphocytidyl-2-C-methyl-D-erythritol kinase</fullName>
        <shortName evidence="9">CMK</shortName>
        <ecNumber evidence="2 9">2.7.1.148</ecNumber>
    </recommendedName>
    <alternativeName>
        <fullName evidence="8 9">4-(cytidine-5'-diphospho)-2-C-methyl-D-erythritol kinase</fullName>
    </alternativeName>
</protein>
<evidence type="ECO:0000313" key="12">
    <source>
        <dbReference type="EMBL" id="GAT63907.1"/>
    </source>
</evidence>